<feature type="compositionally biased region" description="Basic and acidic residues" evidence="1">
    <location>
        <begin position="154"/>
        <end position="169"/>
    </location>
</feature>
<name>A0A448XDS2_9PLAT</name>
<dbReference type="Proteomes" id="UP000784294">
    <property type="component" value="Unassembled WGS sequence"/>
</dbReference>
<gene>
    <name evidence="2" type="ORF">PXEA_LOCUS27778</name>
</gene>
<evidence type="ECO:0000313" key="2">
    <source>
        <dbReference type="EMBL" id="VEL34338.1"/>
    </source>
</evidence>
<feature type="region of interest" description="Disordered" evidence="1">
    <location>
        <begin position="1"/>
        <end position="30"/>
    </location>
</feature>
<keyword evidence="3" id="KW-1185">Reference proteome</keyword>
<dbReference type="EMBL" id="CAAALY010247465">
    <property type="protein sequence ID" value="VEL34338.1"/>
    <property type="molecule type" value="Genomic_DNA"/>
</dbReference>
<evidence type="ECO:0000313" key="3">
    <source>
        <dbReference type="Proteomes" id="UP000784294"/>
    </source>
</evidence>
<accession>A0A448XDS2</accession>
<feature type="compositionally biased region" description="Basic and acidic residues" evidence="1">
    <location>
        <begin position="1"/>
        <end position="13"/>
    </location>
</feature>
<protein>
    <submittedName>
        <fullName evidence="2">Uncharacterized protein</fullName>
    </submittedName>
</protein>
<feature type="region of interest" description="Disordered" evidence="1">
    <location>
        <begin position="140"/>
        <end position="169"/>
    </location>
</feature>
<sequence length="169" mass="19122">MVSCSEDVRHMTDESSTQINRGPGAMRRGPIRTNIQTRPKAIPVQLTVKSTYDSLPLASSKEIKGQNNFHQQPQQRTKLGRKHKVARRYYLSQNCGYQWTTEQMRRKPGLGKTTFGIGDDARSYSTASRRRVVDQDVLLPPAPDSALRTPPFPDRAEHLASEIDAHLHE</sequence>
<comment type="caution">
    <text evidence="2">The sequence shown here is derived from an EMBL/GenBank/DDBJ whole genome shotgun (WGS) entry which is preliminary data.</text>
</comment>
<dbReference type="AlphaFoldDB" id="A0A448XDS2"/>
<proteinExistence type="predicted"/>
<feature type="region of interest" description="Disordered" evidence="1">
    <location>
        <begin position="110"/>
        <end position="129"/>
    </location>
</feature>
<evidence type="ECO:0000256" key="1">
    <source>
        <dbReference type="SAM" id="MobiDB-lite"/>
    </source>
</evidence>
<reference evidence="2" key="1">
    <citation type="submission" date="2018-11" db="EMBL/GenBank/DDBJ databases">
        <authorList>
            <consortium name="Pathogen Informatics"/>
        </authorList>
    </citation>
    <scope>NUCLEOTIDE SEQUENCE</scope>
</reference>
<organism evidence="2 3">
    <name type="scientific">Protopolystoma xenopodis</name>
    <dbReference type="NCBI Taxonomy" id="117903"/>
    <lineage>
        <taxon>Eukaryota</taxon>
        <taxon>Metazoa</taxon>
        <taxon>Spiralia</taxon>
        <taxon>Lophotrochozoa</taxon>
        <taxon>Platyhelminthes</taxon>
        <taxon>Monogenea</taxon>
        <taxon>Polyopisthocotylea</taxon>
        <taxon>Polystomatidea</taxon>
        <taxon>Polystomatidae</taxon>
        <taxon>Protopolystoma</taxon>
    </lineage>
</organism>